<dbReference type="Proteomes" id="UP000217790">
    <property type="component" value="Unassembled WGS sequence"/>
</dbReference>
<dbReference type="InterPro" id="IPR025870">
    <property type="entry name" value="Glyoxalase-like_dom"/>
</dbReference>
<dbReference type="Gene3D" id="3.10.180.10">
    <property type="entry name" value="2,3-Dihydroxybiphenyl 1,2-Dioxygenase, domain 1"/>
    <property type="match status" value="1"/>
</dbReference>
<evidence type="ECO:0000259" key="1">
    <source>
        <dbReference type="Pfam" id="PF13468"/>
    </source>
</evidence>
<dbReference type="InParanoid" id="A0A2H3DD75"/>
<accession>A0A2H3DD75</accession>
<dbReference type="OMA" id="ENTIVDW"/>
<organism evidence="2 3">
    <name type="scientific">Armillaria gallica</name>
    <name type="common">Bulbous honey fungus</name>
    <name type="synonym">Armillaria bulbosa</name>
    <dbReference type="NCBI Taxonomy" id="47427"/>
    <lineage>
        <taxon>Eukaryota</taxon>
        <taxon>Fungi</taxon>
        <taxon>Dikarya</taxon>
        <taxon>Basidiomycota</taxon>
        <taxon>Agaricomycotina</taxon>
        <taxon>Agaricomycetes</taxon>
        <taxon>Agaricomycetidae</taxon>
        <taxon>Agaricales</taxon>
        <taxon>Marasmiineae</taxon>
        <taxon>Physalacriaceae</taxon>
        <taxon>Armillaria</taxon>
    </lineage>
</organism>
<evidence type="ECO:0000313" key="2">
    <source>
        <dbReference type="EMBL" id="PBK92070.1"/>
    </source>
</evidence>
<evidence type="ECO:0000313" key="3">
    <source>
        <dbReference type="Proteomes" id="UP000217790"/>
    </source>
</evidence>
<dbReference type="EMBL" id="KZ293659">
    <property type="protein sequence ID" value="PBK92070.1"/>
    <property type="molecule type" value="Genomic_DNA"/>
</dbReference>
<protein>
    <recommendedName>
        <fullName evidence="1">Glyoxalase-like domain-containing protein</fullName>
    </recommendedName>
</protein>
<keyword evidence="3" id="KW-1185">Reference proteome</keyword>
<proteinExistence type="predicted"/>
<dbReference type="AlphaFoldDB" id="A0A2H3DD75"/>
<dbReference type="OrthoDB" id="408973at2759"/>
<gene>
    <name evidence="2" type="ORF">ARMGADRAFT_176823</name>
</gene>
<dbReference type="PANTHER" id="PTHR40265">
    <property type="entry name" value="BLL2707 PROTEIN"/>
    <property type="match status" value="1"/>
</dbReference>
<dbReference type="InterPro" id="IPR029068">
    <property type="entry name" value="Glyas_Bleomycin-R_OHBP_Dase"/>
</dbReference>
<dbReference type="Pfam" id="PF13468">
    <property type="entry name" value="Glyoxalase_3"/>
    <property type="match status" value="1"/>
</dbReference>
<feature type="domain" description="Glyoxalase-like" evidence="1">
    <location>
        <begin position="9"/>
        <end position="195"/>
    </location>
</feature>
<sequence>MQDTSTRVLDHIVHLTPPGTVQQALDSFKSLGFKVLKGGTHADGLTSNALVVLADGAYLELIAFTHAASWYHPGSDERRRREAHCWATKQPGWIDFAFLGNGSRTTRISDIINARGKLDGSGTVYRSEVEGGRIRPDGVELKWLISSPAEESVLPFFCGDLTPRELRVPLQPASNAVHPCTAAGVAHVHVLAEDRFIRHLSQQFTSVIGERPVLSSSQSFKWNLQTSSMASSKRSCELILSVPVSEEERAFVGGQEHGLYEVGFWVKEAQQPESVLTPYGRITWVNANRRGAVANERIQRSSIE</sequence>
<dbReference type="PANTHER" id="PTHR40265:SF1">
    <property type="entry name" value="GLYOXALASE-LIKE DOMAIN-CONTAINING PROTEIN"/>
    <property type="match status" value="1"/>
</dbReference>
<reference evidence="3" key="1">
    <citation type="journal article" date="2017" name="Nat. Ecol. Evol.">
        <title>Genome expansion and lineage-specific genetic innovations in the forest pathogenic fungi Armillaria.</title>
        <authorList>
            <person name="Sipos G."/>
            <person name="Prasanna A.N."/>
            <person name="Walter M.C."/>
            <person name="O'Connor E."/>
            <person name="Balint B."/>
            <person name="Krizsan K."/>
            <person name="Kiss B."/>
            <person name="Hess J."/>
            <person name="Varga T."/>
            <person name="Slot J."/>
            <person name="Riley R."/>
            <person name="Boka B."/>
            <person name="Rigling D."/>
            <person name="Barry K."/>
            <person name="Lee J."/>
            <person name="Mihaltcheva S."/>
            <person name="LaButti K."/>
            <person name="Lipzen A."/>
            <person name="Waldron R."/>
            <person name="Moloney N.M."/>
            <person name="Sperisen C."/>
            <person name="Kredics L."/>
            <person name="Vagvoelgyi C."/>
            <person name="Patrignani A."/>
            <person name="Fitzpatrick D."/>
            <person name="Nagy I."/>
            <person name="Doyle S."/>
            <person name="Anderson J.B."/>
            <person name="Grigoriev I.V."/>
            <person name="Gueldener U."/>
            <person name="Muensterkoetter M."/>
            <person name="Nagy L.G."/>
        </authorList>
    </citation>
    <scope>NUCLEOTIDE SEQUENCE [LARGE SCALE GENOMIC DNA]</scope>
    <source>
        <strain evidence="3">Ar21-2</strain>
    </source>
</reference>
<name>A0A2H3DD75_ARMGA</name>